<keyword evidence="5 8" id="KW-0812">Transmembrane</keyword>
<keyword evidence="2" id="KW-1003">Cell membrane</keyword>
<keyword evidence="11" id="KW-1185">Reference proteome</keyword>
<reference evidence="10 11" key="1">
    <citation type="submission" date="2024-09" db="EMBL/GenBank/DDBJ databases">
        <authorList>
            <person name="Lee S.D."/>
        </authorList>
    </citation>
    <scope>NUCLEOTIDE SEQUENCE [LARGE SCALE GENOMIC DNA]</scope>
    <source>
        <strain evidence="10 11">N1-5</strain>
    </source>
</reference>
<evidence type="ECO:0000256" key="8">
    <source>
        <dbReference type="SAM" id="Phobius"/>
    </source>
</evidence>
<feature type="domain" description="Glycosyltransferase RgtA/B/C/D-like" evidence="9">
    <location>
        <begin position="49"/>
        <end position="196"/>
    </location>
</feature>
<feature type="transmembrane region" description="Helical" evidence="8">
    <location>
        <begin position="277"/>
        <end position="294"/>
    </location>
</feature>
<evidence type="ECO:0000313" key="11">
    <source>
        <dbReference type="Proteomes" id="UP001592528"/>
    </source>
</evidence>
<gene>
    <name evidence="10" type="ORF">ACEZDJ_20615</name>
</gene>
<dbReference type="GO" id="GO:0016757">
    <property type="term" value="F:glycosyltransferase activity"/>
    <property type="evidence" value="ECO:0007669"/>
    <property type="project" value="UniProtKB-KW"/>
</dbReference>
<evidence type="ECO:0000256" key="2">
    <source>
        <dbReference type="ARBA" id="ARBA00022475"/>
    </source>
</evidence>
<dbReference type="Pfam" id="PF13231">
    <property type="entry name" value="PMT_2"/>
    <property type="match status" value="1"/>
</dbReference>
<protein>
    <submittedName>
        <fullName evidence="10">Glycosyltransferase family 39 protein</fullName>
        <ecNumber evidence="10">2.4.-.-</ecNumber>
    </submittedName>
</protein>
<feature type="transmembrane region" description="Helical" evidence="8">
    <location>
        <begin position="248"/>
        <end position="271"/>
    </location>
</feature>
<dbReference type="PANTHER" id="PTHR33908">
    <property type="entry name" value="MANNOSYLTRANSFERASE YKCB-RELATED"/>
    <property type="match status" value="1"/>
</dbReference>
<evidence type="ECO:0000256" key="7">
    <source>
        <dbReference type="ARBA" id="ARBA00023136"/>
    </source>
</evidence>
<feature type="transmembrane region" description="Helical" evidence="8">
    <location>
        <begin position="116"/>
        <end position="135"/>
    </location>
</feature>
<dbReference type="RefSeq" id="WP_198037233.1">
    <property type="nucleotide sequence ID" value="NZ_JBHEZZ010000011.1"/>
</dbReference>
<evidence type="ECO:0000256" key="6">
    <source>
        <dbReference type="ARBA" id="ARBA00022989"/>
    </source>
</evidence>
<comment type="subcellular location">
    <subcellularLocation>
        <location evidence="1">Cell membrane</location>
        <topology evidence="1">Multi-pass membrane protein</topology>
    </subcellularLocation>
</comment>
<comment type="caution">
    <text evidence="10">The sequence shown here is derived from an EMBL/GenBank/DDBJ whole genome shotgun (WGS) entry which is preliminary data.</text>
</comment>
<evidence type="ECO:0000313" key="10">
    <source>
        <dbReference type="EMBL" id="MFC1403697.1"/>
    </source>
</evidence>
<evidence type="ECO:0000256" key="1">
    <source>
        <dbReference type="ARBA" id="ARBA00004651"/>
    </source>
</evidence>
<dbReference type="InterPro" id="IPR038731">
    <property type="entry name" value="RgtA/B/C-like"/>
</dbReference>
<proteinExistence type="predicted"/>
<feature type="transmembrane region" description="Helical" evidence="8">
    <location>
        <begin position="301"/>
        <end position="319"/>
    </location>
</feature>
<sequence>MALTLGLWGIGRDRSLWGDEAVSLEVAHRSTGQIWALVHQVDAVHALYYLLLHGMFQLHDGGPAMLRLPSVLGTAAAAAGVALIGRRLAGPRAGLAAGLVLPVFPAVQQYAQEGRSYALVMAAVVFSGLLLLRAVERPSAGRWCGYAAAALVTCLLHEYAALAIAAHAVTLLLARVPRRVWAGWAAAMVAVLAGLAPLAVAGAEQAQQVAWITAPSTGTVLFAAGMCLLGGLCALVPQRQSGAVSLRGFALPLLLLPQAVLLGVSLVHPVYLDRYVLFEYAGLALLVGSALDALGRRLPRLGWRALLAVPLALLLLLPVEMQLRTPQSRSDDLQGTARAVAALAEPGDGVLFMPTSRRQSELAFPQDYAGLTDLALSAPVAGSATLGGVELTPQQITDRMADFTRIITVRTKGKGPSPTAAARDRAKQAELTSGFQKCTSLEVKGVEISLYARPGACPSR</sequence>
<keyword evidence="6 8" id="KW-1133">Transmembrane helix</keyword>
<accession>A0ABV6UQF1</accession>
<feature type="transmembrane region" description="Helical" evidence="8">
    <location>
        <begin position="181"/>
        <end position="203"/>
    </location>
</feature>
<feature type="transmembrane region" description="Helical" evidence="8">
    <location>
        <begin position="64"/>
        <end position="84"/>
    </location>
</feature>
<evidence type="ECO:0000259" key="9">
    <source>
        <dbReference type="Pfam" id="PF13231"/>
    </source>
</evidence>
<dbReference type="InterPro" id="IPR050297">
    <property type="entry name" value="LipidA_mod_glycosyltrf_83"/>
</dbReference>
<keyword evidence="7 8" id="KW-0472">Membrane</keyword>
<dbReference type="EMBL" id="JBHEZZ010000011">
    <property type="protein sequence ID" value="MFC1403697.1"/>
    <property type="molecule type" value="Genomic_DNA"/>
</dbReference>
<dbReference type="Proteomes" id="UP001592528">
    <property type="component" value="Unassembled WGS sequence"/>
</dbReference>
<feature type="transmembrane region" description="Helical" evidence="8">
    <location>
        <begin position="209"/>
        <end position="236"/>
    </location>
</feature>
<evidence type="ECO:0000256" key="3">
    <source>
        <dbReference type="ARBA" id="ARBA00022676"/>
    </source>
</evidence>
<dbReference type="PANTHER" id="PTHR33908:SF3">
    <property type="entry name" value="UNDECAPRENYL PHOSPHATE-ALPHA-4-AMINO-4-DEOXY-L-ARABINOSE ARABINOSYL TRANSFERASE"/>
    <property type="match status" value="1"/>
</dbReference>
<dbReference type="EC" id="2.4.-.-" evidence="10"/>
<keyword evidence="4 10" id="KW-0808">Transferase</keyword>
<keyword evidence="3 10" id="KW-0328">Glycosyltransferase</keyword>
<organism evidence="10 11">
    <name type="scientific">Streptacidiphilus cavernicola</name>
    <dbReference type="NCBI Taxonomy" id="3342716"/>
    <lineage>
        <taxon>Bacteria</taxon>
        <taxon>Bacillati</taxon>
        <taxon>Actinomycetota</taxon>
        <taxon>Actinomycetes</taxon>
        <taxon>Kitasatosporales</taxon>
        <taxon>Streptomycetaceae</taxon>
        <taxon>Streptacidiphilus</taxon>
    </lineage>
</organism>
<evidence type="ECO:0000256" key="4">
    <source>
        <dbReference type="ARBA" id="ARBA00022679"/>
    </source>
</evidence>
<evidence type="ECO:0000256" key="5">
    <source>
        <dbReference type="ARBA" id="ARBA00022692"/>
    </source>
</evidence>
<feature type="transmembrane region" description="Helical" evidence="8">
    <location>
        <begin position="147"/>
        <end position="174"/>
    </location>
</feature>
<name>A0ABV6UQF1_9ACTN</name>